<organism evidence="2 3">
    <name type="scientific">Protopolystoma xenopodis</name>
    <dbReference type="NCBI Taxonomy" id="117903"/>
    <lineage>
        <taxon>Eukaryota</taxon>
        <taxon>Metazoa</taxon>
        <taxon>Spiralia</taxon>
        <taxon>Lophotrochozoa</taxon>
        <taxon>Platyhelminthes</taxon>
        <taxon>Monogenea</taxon>
        <taxon>Polyopisthocotylea</taxon>
        <taxon>Polystomatidea</taxon>
        <taxon>Polystomatidae</taxon>
        <taxon>Protopolystoma</taxon>
    </lineage>
</organism>
<comment type="caution">
    <text evidence="2">The sequence shown here is derived from an EMBL/GenBank/DDBJ whole genome shotgun (WGS) entry which is preliminary data.</text>
</comment>
<proteinExistence type="predicted"/>
<feature type="region of interest" description="Disordered" evidence="1">
    <location>
        <begin position="1"/>
        <end position="66"/>
    </location>
</feature>
<name>A0A448X869_9PLAT</name>
<dbReference type="Proteomes" id="UP000784294">
    <property type="component" value="Unassembled WGS sequence"/>
</dbReference>
<feature type="compositionally biased region" description="Polar residues" evidence="1">
    <location>
        <begin position="8"/>
        <end position="27"/>
    </location>
</feature>
<protein>
    <submittedName>
        <fullName evidence="2">Uncharacterized protein</fullName>
    </submittedName>
</protein>
<accession>A0A448X869</accession>
<dbReference type="EMBL" id="CAAALY010112650">
    <property type="protein sequence ID" value="VEL30475.1"/>
    <property type="molecule type" value="Genomic_DNA"/>
</dbReference>
<feature type="compositionally biased region" description="Basic and acidic residues" evidence="1">
    <location>
        <begin position="54"/>
        <end position="66"/>
    </location>
</feature>
<sequence>MHLYSWNCRGSTGHAQSISDRPFNVSQARRGAVDNKRDTSNQGRGGLGKGGGEGGKKEGVCPRKWQ</sequence>
<evidence type="ECO:0000256" key="1">
    <source>
        <dbReference type="SAM" id="MobiDB-lite"/>
    </source>
</evidence>
<reference evidence="2" key="1">
    <citation type="submission" date="2018-11" db="EMBL/GenBank/DDBJ databases">
        <authorList>
            <consortium name="Pathogen Informatics"/>
        </authorList>
    </citation>
    <scope>NUCLEOTIDE SEQUENCE</scope>
</reference>
<keyword evidence="3" id="KW-1185">Reference proteome</keyword>
<evidence type="ECO:0000313" key="3">
    <source>
        <dbReference type="Proteomes" id="UP000784294"/>
    </source>
</evidence>
<dbReference type="AlphaFoldDB" id="A0A448X869"/>
<evidence type="ECO:0000313" key="2">
    <source>
        <dbReference type="EMBL" id="VEL30475.1"/>
    </source>
</evidence>
<feature type="compositionally biased region" description="Gly residues" evidence="1">
    <location>
        <begin position="43"/>
        <end position="53"/>
    </location>
</feature>
<gene>
    <name evidence="2" type="ORF">PXEA_LOCUS23915</name>
</gene>